<evidence type="ECO:0000313" key="6">
    <source>
        <dbReference type="EMBL" id="MBB5516904.1"/>
    </source>
</evidence>
<organism evidence="6 7">
    <name type="scientific">Rubricella aquisinus</name>
    <dbReference type="NCBI Taxonomy" id="2028108"/>
    <lineage>
        <taxon>Bacteria</taxon>
        <taxon>Pseudomonadati</taxon>
        <taxon>Pseudomonadota</taxon>
        <taxon>Alphaproteobacteria</taxon>
        <taxon>Rhodobacterales</taxon>
        <taxon>Paracoccaceae</taxon>
        <taxon>Rubricella</taxon>
    </lineage>
</organism>
<dbReference type="PANTHER" id="PTHR42987">
    <property type="entry name" value="PEPTIDASE S49"/>
    <property type="match status" value="1"/>
</dbReference>
<dbReference type="GO" id="GO:0006508">
    <property type="term" value="P:proteolysis"/>
    <property type="evidence" value="ECO:0007669"/>
    <property type="project" value="UniProtKB-KW"/>
</dbReference>
<dbReference type="InterPro" id="IPR047272">
    <property type="entry name" value="S49_SppA_C"/>
</dbReference>
<dbReference type="EC" id="3.4.21.-" evidence="6"/>
<sequence length="270" mass="29293">MKQFPIPARLRHVRKPVVPVIRLQGAIGAMGRAGLSDARLAPVIERAFRKGKPAAVALNINSPGGSPVQSALIAARIRRLADELDMPVHAFCEDIAASGGYWLACAGDDIHVDPSTMIGSIGVISSGFGFQELIAQYGIERRVHTSGKQKNKLDPFLPEQAEDVDWLLGMQSTIHENFKAHVRARRGDRLKGDEEDLFNAQVWIGQAAVDNGIADGIGHLVPVLKDRYGDKVRIITSAPKKGLFQKLGLPGADAVVSAVEERALWQRYGL</sequence>
<reference evidence="6 7" key="1">
    <citation type="submission" date="2020-08" db="EMBL/GenBank/DDBJ databases">
        <title>Genomic Encyclopedia of Type Strains, Phase IV (KMG-IV): sequencing the most valuable type-strain genomes for metagenomic binning, comparative biology and taxonomic classification.</title>
        <authorList>
            <person name="Goeker M."/>
        </authorList>
    </citation>
    <scope>NUCLEOTIDE SEQUENCE [LARGE SCALE GENOMIC DNA]</scope>
    <source>
        <strain evidence="6 7">DSM 103377</strain>
    </source>
</reference>
<evidence type="ECO:0000313" key="7">
    <source>
        <dbReference type="Proteomes" id="UP000553766"/>
    </source>
</evidence>
<keyword evidence="3 6" id="KW-0378">Hydrolase</keyword>
<evidence type="ECO:0000256" key="1">
    <source>
        <dbReference type="ARBA" id="ARBA00008683"/>
    </source>
</evidence>
<comment type="caution">
    <text evidence="6">The sequence shown here is derived from an EMBL/GenBank/DDBJ whole genome shotgun (WGS) entry which is preliminary data.</text>
</comment>
<dbReference type="Pfam" id="PF01343">
    <property type="entry name" value="Peptidase_S49"/>
    <property type="match status" value="1"/>
</dbReference>
<dbReference type="CDD" id="cd07023">
    <property type="entry name" value="S49_Sppa_N_C"/>
    <property type="match status" value="1"/>
</dbReference>
<name>A0A840X270_9RHOB</name>
<dbReference type="SUPFAM" id="SSF52096">
    <property type="entry name" value="ClpP/crotonase"/>
    <property type="match status" value="1"/>
</dbReference>
<dbReference type="Gene3D" id="3.90.226.10">
    <property type="entry name" value="2-enoyl-CoA Hydratase, Chain A, domain 1"/>
    <property type="match status" value="1"/>
</dbReference>
<accession>A0A840X270</accession>
<dbReference type="InterPro" id="IPR029045">
    <property type="entry name" value="ClpP/crotonase-like_dom_sf"/>
</dbReference>
<protein>
    <submittedName>
        <fullName evidence="6">Serine protease SohB</fullName>
        <ecNumber evidence="6">3.4.21.-</ecNumber>
    </submittedName>
</protein>
<evidence type="ECO:0000259" key="5">
    <source>
        <dbReference type="Pfam" id="PF01343"/>
    </source>
</evidence>
<feature type="domain" description="Peptidase S49" evidence="5">
    <location>
        <begin position="85"/>
        <end position="220"/>
    </location>
</feature>
<proteinExistence type="inferred from homology"/>
<dbReference type="Gene3D" id="6.20.330.10">
    <property type="match status" value="1"/>
</dbReference>
<evidence type="ECO:0000256" key="3">
    <source>
        <dbReference type="ARBA" id="ARBA00022801"/>
    </source>
</evidence>
<dbReference type="RefSeq" id="WP_184012862.1">
    <property type="nucleotide sequence ID" value="NZ_JACIJS010000010.1"/>
</dbReference>
<comment type="similarity">
    <text evidence="1">Belongs to the peptidase S49 family.</text>
</comment>
<dbReference type="PANTHER" id="PTHR42987:SF8">
    <property type="entry name" value="PROTEINASE"/>
    <property type="match status" value="1"/>
</dbReference>
<dbReference type="InterPro" id="IPR002142">
    <property type="entry name" value="Peptidase_S49"/>
</dbReference>
<dbReference type="EMBL" id="JACIJS010000010">
    <property type="protein sequence ID" value="MBB5516904.1"/>
    <property type="molecule type" value="Genomic_DNA"/>
</dbReference>
<evidence type="ECO:0000256" key="4">
    <source>
        <dbReference type="ARBA" id="ARBA00022825"/>
    </source>
</evidence>
<dbReference type="Proteomes" id="UP000553766">
    <property type="component" value="Unassembled WGS sequence"/>
</dbReference>
<evidence type="ECO:0000256" key="2">
    <source>
        <dbReference type="ARBA" id="ARBA00022670"/>
    </source>
</evidence>
<keyword evidence="4" id="KW-0720">Serine protease</keyword>
<dbReference type="AlphaFoldDB" id="A0A840X270"/>
<keyword evidence="2 6" id="KW-0645">Protease</keyword>
<gene>
    <name evidence="6" type="ORF">FHS89_002948</name>
</gene>
<keyword evidence="7" id="KW-1185">Reference proteome</keyword>
<dbReference type="GO" id="GO:0008236">
    <property type="term" value="F:serine-type peptidase activity"/>
    <property type="evidence" value="ECO:0007669"/>
    <property type="project" value="UniProtKB-KW"/>
</dbReference>